<protein>
    <recommendedName>
        <fullName evidence="15">Cation/H+ exchanger transmembrane domain-containing protein</fullName>
    </recommendedName>
</protein>
<evidence type="ECO:0000256" key="2">
    <source>
        <dbReference type="ARBA" id="ARBA00022448"/>
    </source>
</evidence>
<dbReference type="PANTHER" id="PTHR10110">
    <property type="entry name" value="SODIUM/HYDROGEN EXCHANGER"/>
    <property type="match status" value="1"/>
</dbReference>
<evidence type="ECO:0000256" key="8">
    <source>
        <dbReference type="ARBA" id="ARBA00023053"/>
    </source>
</evidence>
<comment type="catalytic activity">
    <reaction evidence="12">
        <text>Na(+)(in) + H(+)(out) = Na(+)(out) + H(+)(in)</text>
        <dbReference type="Rhea" id="RHEA:29419"/>
        <dbReference type="ChEBI" id="CHEBI:15378"/>
        <dbReference type="ChEBI" id="CHEBI:29101"/>
    </reaction>
</comment>
<feature type="transmembrane region" description="Helical" evidence="14">
    <location>
        <begin position="122"/>
        <end position="141"/>
    </location>
</feature>
<dbReference type="GO" id="GO:0051453">
    <property type="term" value="P:regulation of intracellular pH"/>
    <property type="evidence" value="ECO:0007669"/>
    <property type="project" value="TreeGrafter"/>
</dbReference>
<proteinExistence type="predicted"/>
<feature type="transmembrane region" description="Helical" evidence="14">
    <location>
        <begin position="242"/>
        <end position="260"/>
    </location>
</feature>
<keyword evidence="4" id="KW-0633">Potassium transport</keyword>
<gene>
    <name evidence="16" type="ORF">FEM48_Zijuj10G0026300</name>
</gene>
<dbReference type="InterPro" id="IPR018422">
    <property type="entry name" value="Cation/H_exchanger_CPA1"/>
</dbReference>
<dbReference type="Pfam" id="PF00999">
    <property type="entry name" value="Na_H_Exchanger"/>
    <property type="match status" value="1"/>
</dbReference>
<keyword evidence="7 14" id="KW-1133">Transmembrane helix</keyword>
<keyword evidence="2" id="KW-0813">Transport</keyword>
<evidence type="ECO:0000256" key="13">
    <source>
        <dbReference type="ARBA" id="ARBA00047912"/>
    </source>
</evidence>
<dbReference type="Proteomes" id="UP000813462">
    <property type="component" value="Unassembled WGS sequence"/>
</dbReference>
<dbReference type="InterPro" id="IPR006153">
    <property type="entry name" value="Cation/H_exchanger_TM"/>
</dbReference>
<dbReference type="EMBL" id="JAEACU010000010">
    <property type="protein sequence ID" value="KAH7515438.1"/>
    <property type="molecule type" value="Genomic_DNA"/>
</dbReference>
<feature type="transmembrane region" description="Helical" evidence="14">
    <location>
        <begin position="217"/>
        <end position="235"/>
    </location>
</feature>
<evidence type="ECO:0000256" key="11">
    <source>
        <dbReference type="ARBA" id="ARBA00023201"/>
    </source>
</evidence>
<name>A0A978UKT6_ZIZJJ</name>
<keyword evidence="11" id="KW-0739">Sodium transport</keyword>
<dbReference type="GO" id="GO:0009941">
    <property type="term" value="C:chloroplast envelope"/>
    <property type="evidence" value="ECO:0007669"/>
    <property type="project" value="TreeGrafter"/>
</dbReference>
<feature type="transmembrane region" description="Helical" evidence="14">
    <location>
        <begin position="299"/>
        <end position="323"/>
    </location>
</feature>
<evidence type="ECO:0000313" key="17">
    <source>
        <dbReference type="Proteomes" id="UP000813462"/>
    </source>
</evidence>
<organism evidence="16 17">
    <name type="scientific">Ziziphus jujuba var. spinosa</name>
    <dbReference type="NCBI Taxonomy" id="714518"/>
    <lineage>
        <taxon>Eukaryota</taxon>
        <taxon>Viridiplantae</taxon>
        <taxon>Streptophyta</taxon>
        <taxon>Embryophyta</taxon>
        <taxon>Tracheophyta</taxon>
        <taxon>Spermatophyta</taxon>
        <taxon>Magnoliopsida</taxon>
        <taxon>eudicotyledons</taxon>
        <taxon>Gunneridae</taxon>
        <taxon>Pentapetalae</taxon>
        <taxon>rosids</taxon>
        <taxon>fabids</taxon>
        <taxon>Rosales</taxon>
        <taxon>Rhamnaceae</taxon>
        <taxon>Paliureae</taxon>
        <taxon>Ziziphus</taxon>
    </lineage>
</organism>
<comment type="subcellular location">
    <subcellularLocation>
        <location evidence="1">Cell membrane</location>
        <topology evidence="1">Multi-pass membrane protein</topology>
    </subcellularLocation>
</comment>
<evidence type="ECO:0000259" key="15">
    <source>
        <dbReference type="Pfam" id="PF00999"/>
    </source>
</evidence>
<evidence type="ECO:0000256" key="4">
    <source>
        <dbReference type="ARBA" id="ARBA00022538"/>
    </source>
</evidence>
<dbReference type="GO" id="GO:0005886">
    <property type="term" value="C:plasma membrane"/>
    <property type="evidence" value="ECO:0007669"/>
    <property type="project" value="UniProtKB-SubCell"/>
</dbReference>
<evidence type="ECO:0000256" key="5">
    <source>
        <dbReference type="ARBA" id="ARBA00022692"/>
    </source>
</evidence>
<reference evidence="16" key="1">
    <citation type="journal article" date="2021" name="Front. Plant Sci.">
        <title>Chromosome-Scale Genome Assembly for Chinese Sour Jujube and Insights Into Its Genome Evolution and Domestication Signature.</title>
        <authorList>
            <person name="Shen L.-Y."/>
            <person name="Luo H."/>
            <person name="Wang X.-L."/>
            <person name="Wang X.-M."/>
            <person name="Qiu X.-J."/>
            <person name="Liu H."/>
            <person name="Zhou S.-S."/>
            <person name="Jia K.-H."/>
            <person name="Nie S."/>
            <person name="Bao Y.-T."/>
            <person name="Zhang R.-G."/>
            <person name="Yun Q.-Z."/>
            <person name="Chai Y.-H."/>
            <person name="Lu J.-Y."/>
            <person name="Li Y."/>
            <person name="Zhao S.-W."/>
            <person name="Mao J.-F."/>
            <person name="Jia S.-G."/>
            <person name="Mao Y.-M."/>
        </authorList>
    </citation>
    <scope>NUCLEOTIDE SEQUENCE</scope>
    <source>
        <strain evidence="16">AT0</strain>
        <tissue evidence="16">Leaf</tissue>
    </source>
</reference>
<dbReference type="AlphaFoldDB" id="A0A978UKT6"/>
<keyword evidence="10 14" id="KW-0472">Membrane</keyword>
<feature type="domain" description="Cation/H+ exchanger transmembrane" evidence="15">
    <location>
        <begin position="37"/>
        <end position="395"/>
    </location>
</feature>
<feature type="transmembrane region" description="Helical" evidence="14">
    <location>
        <begin position="266"/>
        <end position="287"/>
    </location>
</feature>
<dbReference type="GO" id="GO:0015386">
    <property type="term" value="F:potassium:proton antiporter activity"/>
    <property type="evidence" value="ECO:0007669"/>
    <property type="project" value="TreeGrafter"/>
</dbReference>
<dbReference type="PANTHER" id="PTHR10110:SF86">
    <property type="entry name" value="SODIUM_HYDROGEN EXCHANGER 7"/>
    <property type="match status" value="1"/>
</dbReference>
<evidence type="ECO:0000256" key="1">
    <source>
        <dbReference type="ARBA" id="ARBA00004651"/>
    </source>
</evidence>
<evidence type="ECO:0000256" key="12">
    <source>
        <dbReference type="ARBA" id="ARBA00047524"/>
    </source>
</evidence>
<comment type="caution">
    <text evidence="16">The sequence shown here is derived from an EMBL/GenBank/DDBJ whole genome shotgun (WGS) entry which is preliminary data.</text>
</comment>
<evidence type="ECO:0000256" key="3">
    <source>
        <dbReference type="ARBA" id="ARBA00022475"/>
    </source>
</evidence>
<keyword evidence="3" id="KW-1003">Cell membrane</keyword>
<feature type="transmembrane region" description="Helical" evidence="14">
    <location>
        <begin position="335"/>
        <end position="360"/>
    </location>
</feature>
<feature type="transmembrane region" description="Helical" evidence="14">
    <location>
        <begin position="153"/>
        <end position="173"/>
    </location>
</feature>
<evidence type="ECO:0000256" key="10">
    <source>
        <dbReference type="ARBA" id="ARBA00023136"/>
    </source>
</evidence>
<evidence type="ECO:0000256" key="14">
    <source>
        <dbReference type="SAM" id="Phobius"/>
    </source>
</evidence>
<comment type="catalytic activity">
    <reaction evidence="13">
        <text>K(+)(in) + H(+)(out) = K(+)(out) + H(+)(in)</text>
        <dbReference type="Rhea" id="RHEA:29467"/>
        <dbReference type="ChEBI" id="CHEBI:15378"/>
        <dbReference type="ChEBI" id="CHEBI:29103"/>
    </reaction>
</comment>
<feature type="transmembrane region" description="Helical" evidence="14">
    <location>
        <begin position="29"/>
        <end position="47"/>
    </location>
</feature>
<dbReference type="GO" id="GO:0015385">
    <property type="term" value="F:sodium:proton antiporter activity"/>
    <property type="evidence" value="ECO:0007669"/>
    <property type="project" value="InterPro"/>
</dbReference>
<keyword evidence="9" id="KW-0406">Ion transport</keyword>
<dbReference type="Gene3D" id="6.10.140.1330">
    <property type="match status" value="1"/>
</dbReference>
<evidence type="ECO:0000313" key="16">
    <source>
        <dbReference type="EMBL" id="KAH7515438.1"/>
    </source>
</evidence>
<sequence>MAGVTETMIPYRILEEEGSSSSSSNPTDAVIFVGLCLVAGIACRHILRGTRVPYTVALLVIGIALGSLEYGTHHKLGKLGDGIRIWANIDPDLLLAVFLPALLFESSFSMEVHQIKRCIVQMFLLAGPGVVLSTFCLGSALKFTFPYDWSWKTSLLLGGLLSATDPVAVVALLKDLGASKKLSTIIEGESLMNDGTAIVVFQLFFQMVSGKSFDWGAIINVGIGLAYGIASVLWLGFIFNDTVIEITLTLAVSYIAYFTAQEVADVSGVLTVMTLGMFYAAVARTAFKGDSQQSLHHFWEMVAYIANTLIFILSGVVIAEGVLVHDIFENGRNSWAYLILLYVYVQVSRLIVVVVLFPLLRYFGYGLDWKEATVLTWSGLRGAVALSLSLSVKASFHEFRIMFSDFNFRFILHA</sequence>
<feature type="transmembrane region" description="Helical" evidence="14">
    <location>
        <begin position="93"/>
        <end position="110"/>
    </location>
</feature>
<keyword evidence="6" id="KW-0630">Potassium</keyword>
<dbReference type="GO" id="GO:0098719">
    <property type="term" value="P:sodium ion import across plasma membrane"/>
    <property type="evidence" value="ECO:0007669"/>
    <property type="project" value="TreeGrafter"/>
</dbReference>
<evidence type="ECO:0000256" key="6">
    <source>
        <dbReference type="ARBA" id="ARBA00022958"/>
    </source>
</evidence>
<keyword evidence="5 14" id="KW-0812">Transmembrane</keyword>
<keyword evidence="8" id="KW-0915">Sodium</keyword>
<evidence type="ECO:0000256" key="7">
    <source>
        <dbReference type="ARBA" id="ARBA00022989"/>
    </source>
</evidence>
<feature type="transmembrane region" description="Helical" evidence="14">
    <location>
        <begin position="54"/>
        <end position="73"/>
    </location>
</feature>
<evidence type="ECO:0000256" key="9">
    <source>
        <dbReference type="ARBA" id="ARBA00023065"/>
    </source>
</evidence>
<accession>A0A978UKT6</accession>